<evidence type="ECO:0000313" key="2">
    <source>
        <dbReference type="Proteomes" id="UP001239111"/>
    </source>
</evidence>
<comment type="caution">
    <text evidence="1">The sequence shown here is derived from an EMBL/GenBank/DDBJ whole genome shotgun (WGS) entry which is preliminary data.</text>
</comment>
<accession>A0ACC2N314</accession>
<protein>
    <submittedName>
        <fullName evidence="1">Uncharacterized protein</fullName>
    </submittedName>
</protein>
<dbReference type="EMBL" id="CM056744">
    <property type="protein sequence ID" value="KAJ8665133.1"/>
    <property type="molecule type" value="Genomic_DNA"/>
</dbReference>
<sequence>MFSVPLSLAYEANIHNVDSGRARILRDGISECRVDMVSNQIIVTDAECAKRNIDNYDEDIPHDKLNIDLVIEFYNEDNLTSWLYHVSDIYIYDEIAILQREAVPYKTEAYTPYNPNLGRLPGPEMTPRKDPATLEPINFHSLERSPDSERLEEYFDSIPKLNDSYNFVVKILQGEQHICDGSVIAKDVILSATRCIQSLDLIEYKYQNPHYAILDLKVELAYDGGSMYEISKMVHRDHIMLLKLKTPLPETVEIVKLYDRDMEKEGLIFKNSTLLTRGVLGRFSKLDEDHFESITPIVEILNIPKRYCPKAIITDSSYICAKQTLPELGIRYCPTHLGGPIIFGEWQVGIVTFIREIKNSPACFMTDVYEAFPAVAGFHSWIESTTQLLSQDKEIDNPNDFVIVVTS</sequence>
<evidence type="ECO:0000313" key="1">
    <source>
        <dbReference type="EMBL" id="KAJ8665133.1"/>
    </source>
</evidence>
<organism evidence="1 2">
    <name type="scientific">Eretmocerus hayati</name>
    <dbReference type="NCBI Taxonomy" id="131215"/>
    <lineage>
        <taxon>Eukaryota</taxon>
        <taxon>Metazoa</taxon>
        <taxon>Ecdysozoa</taxon>
        <taxon>Arthropoda</taxon>
        <taxon>Hexapoda</taxon>
        <taxon>Insecta</taxon>
        <taxon>Pterygota</taxon>
        <taxon>Neoptera</taxon>
        <taxon>Endopterygota</taxon>
        <taxon>Hymenoptera</taxon>
        <taxon>Apocrita</taxon>
        <taxon>Proctotrupomorpha</taxon>
        <taxon>Chalcidoidea</taxon>
        <taxon>Aphelinidae</taxon>
        <taxon>Aphelininae</taxon>
        <taxon>Eretmocerus</taxon>
    </lineage>
</organism>
<proteinExistence type="predicted"/>
<keyword evidence="2" id="KW-1185">Reference proteome</keyword>
<dbReference type="Proteomes" id="UP001239111">
    <property type="component" value="Chromosome 4"/>
</dbReference>
<reference evidence="1" key="1">
    <citation type="submission" date="2023-04" db="EMBL/GenBank/DDBJ databases">
        <title>A chromosome-level genome assembly of the parasitoid wasp Eretmocerus hayati.</title>
        <authorList>
            <person name="Zhong Y."/>
            <person name="Liu S."/>
            <person name="Liu Y."/>
        </authorList>
    </citation>
    <scope>NUCLEOTIDE SEQUENCE</scope>
    <source>
        <strain evidence="1">ZJU_SS_LIU_2023</strain>
    </source>
</reference>
<name>A0ACC2N314_9HYME</name>
<gene>
    <name evidence="1" type="ORF">QAD02_006795</name>
</gene>